<name>A0A7Y9PDY9_9BACT</name>
<feature type="transmembrane region" description="Helical" evidence="5">
    <location>
        <begin position="22"/>
        <end position="40"/>
    </location>
</feature>
<keyword evidence="2 5" id="KW-0812">Transmembrane</keyword>
<gene>
    <name evidence="6" type="ORF">HDF17_000211</name>
</gene>
<evidence type="ECO:0000313" key="6">
    <source>
        <dbReference type="EMBL" id="NYF77924.1"/>
    </source>
</evidence>
<comment type="subcellular location">
    <subcellularLocation>
        <location evidence="1">Membrane</location>
        <topology evidence="1">Multi-pass membrane protein</topology>
    </subcellularLocation>
</comment>
<protein>
    <submittedName>
        <fullName evidence="6">Putative membrane protein</fullName>
    </submittedName>
</protein>
<dbReference type="PANTHER" id="PTHR36460:SF1">
    <property type="entry name" value="UPF0132 DOMAIN PROTEIN (AFU_ORTHOLOGUE AFUA_3G10255)"/>
    <property type="match status" value="1"/>
</dbReference>
<evidence type="ECO:0000256" key="1">
    <source>
        <dbReference type="ARBA" id="ARBA00004141"/>
    </source>
</evidence>
<comment type="caution">
    <text evidence="6">The sequence shown here is derived from an EMBL/GenBank/DDBJ whole genome shotgun (WGS) entry which is preliminary data.</text>
</comment>
<evidence type="ECO:0000256" key="3">
    <source>
        <dbReference type="ARBA" id="ARBA00022989"/>
    </source>
</evidence>
<organism evidence="6 7">
    <name type="scientific">Granulicella arctica</name>
    <dbReference type="NCBI Taxonomy" id="940613"/>
    <lineage>
        <taxon>Bacteria</taxon>
        <taxon>Pseudomonadati</taxon>
        <taxon>Acidobacteriota</taxon>
        <taxon>Terriglobia</taxon>
        <taxon>Terriglobales</taxon>
        <taxon>Acidobacteriaceae</taxon>
        <taxon>Granulicella</taxon>
    </lineage>
</organism>
<evidence type="ECO:0000256" key="2">
    <source>
        <dbReference type="ARBA" id="ARBA00022692"/>
    </source>
</evidence>
<evidence type="ECO:0000256" key="4">
    <source>
        <dbReference type="ARBA" id="ARBA00023136"/>
    </source>
</evidence>
<dbReference type="AlphaFoldDB" id="A0A7Y9PDY9"/>
<dbReference type="RefSeq" id="WP_179486918.1">
    <property type="nucleotide sequence ID" value="NZ_JACCCW010000001.1"/>
</dbReference>
<reference evidence="6 7" key="1">
    <citation type="submission" date="2020-07" db="EMBL/GenBank/DDBJ databases">
        <title>Genomic Encyclopedia of Type Strains, Phase IV (KMG-V): Genome sequencing to study the core and pangenomes of soil and plant-associated prokaryotes.</title>
        <authorList>
            <person name="Whitman W."/>
        </authorList>
    </citation>
    <scope>NUCLEOTIDE SEQUENCE [LARGE SCALE GENOMIC DNA]</scope>
    <source>
        <strain evidence="6 7">X4EP2</strain>
    </source>
</reference>
<feature type="transmembrane region" description="Helical" evidence="5">
    <location>
        <begin position="52"/>
        <end position="72"/>
    </location>
</feature>
<dbReference type="InterPro" id="IPR019109">
    <property type="entry name" value="MamF_MmsF"/>
</dbReference>
<sequence length="118" mass="12963">MSDFSQGPQAVTPHASGLTDNVAGALAYVTIIPAIVFLVLEPYNRNAFIRFHAFQCLGLSVCAFVGSMIWIIPILGWIIGLLLMPVFFVAWVLCIVNAYQGKIFKLPFIGPFVENMAK</sequence>
<dbReference type="PANTHER" id="PTHR36460">
    <property type="entry name" value="UPF0132 DOMAIN PROTEIN (AFU_ORTHOLOGUE AFUA_3G10255)"/>
    <property type="match status" value="1"/>
</dbReference>
<evidence type="ECO:0000256" key="5">
    <source>
        <dbReference type="SAM" id="Phobius"/>
    </source>
</evidence>
<dbReference type="EMBL" id="JACCCW010000001">
    <property type="protein sequence ID" value="NYF77924.1"/>
    <property type="molecule type" value="Genomic_DNA"/>
</dbReference>
<dbReference type="Proteomes" id="UP000589520">
    <property type="component" value="Unassembled WGS sequence"/>
</dbReference>
<keyword evidence="4 5" id="KW-0472">Membrane</keyword>
<dbReference type="Pfam" id="PF09685">
    <property type="entry name" value="MamF_MmsF"/>
    <property type="match status" value="1"/>
</dbReference>
<keyword evidence="3 5" id="KW-1133">Transmembrane helix</keyword>
<feature type="transmembrane region" description="Helical" evidence="5">
    <location>
        <begin position="78"/>
        <end position="99"/>
    </location>
</feature>
<keyword evidence="7" id="KW-1185">Reference proteome</keyword>
<accession>A0A7Y9PDY9</accession>
<proteinExistence type="predicted"/>
<dbReference type="GO" id="GO:0016020">
    <property type="term" value="C:membrane"/>
    <property type="evidence" value="ECO:0007669"/>
    <property type="project" value="UniProtKB-SubCell"/>
</dbReference>
<evidence type="ECO:0000313" key="7">
    <source>
        <dbReference type="Proteomes" id="UP000589520"/>
    </source>
</evidence>